<organism evidence="2 3">
    <name type="scientific">Sphaerulina musiva (strain SO2202)</name>
    <name type="common">Poplar stem canker fungus</name>
    <name type="synonym">Septoria musiva</name>
    <dbReference type="NCBI Taxonomy" id="692275"/>
    <lineage>
        <taxon>Eukaryota</taxon>
        <taxon>Fungi</taxon>
        <taxon>Dikarya</taxon>
        <taxon>Ascomycota</taxon>
        <taxon>Pezizomycotina</taxon>
        <taxon>Dothideomycetes</taxon>
        <taxon>Dothideomycetidae</taxon>
        <taxon>Mycosphaerellales</taxon>
        <taxon>Mycosphaerellaceae</taxon>
        <taxon>Sphaerulina</taxon>
    </lineage>
</organism>
<name>M3C808_SPHMS</name>
<dbReference type="OMA" id="HSNCTIA"/>
<feature type="region of interest" description="Disordered" evidence="1">
    <location>
        <begin position="12"/>
        <end position="36"/>
    </location>
</feature>
<reference evidence="2 3" key="1">
    <citation type="journal article" date="2012" name="PLoS Pathog.">
        <title>Diverse lifestyles and strategies of plant pathogenesis encoded in the genomes of eighteen Dothideomycetes fungi.</title>
        <authorList>
            <person name="Ohm R.A."/>
            <person name="Feau N."/>
            <person name="Henrissat B."/>
            <person name="Schoch C.L."/>
            <person name="Horwitz B.A."/>
            <person name="Barry K.W."/>
            <person name="Condon B.J."/>
            <person name="Copeland A.C."/>
            <person name="Dhillon B."/>
            <person name="Glaser F."/>
            <person name="Hesse C.N."/>
            <person name="Kosti I."/>
            <person name="LaButti K."/>
            <person name="Lindquist E.A."/>
            <person name="Lucas S."/>
            <person name="Salamov A.A."/>
            <person name="Bradshaw R.E."/>
            <person name="Ciuffetti L."/>
            <person name="Hamelin R.C."/>
            <person name="Kema G.H.J."/>
            <person name="Lawrence C."/>
            <person name="Scott J.A."/>
            <person name="Spatafora J.W."/>
            <person name="Turgeon B.G."/>
            <person name="de Wit P.J.G.M."/>
            <person name="Zhong S."/>
            <person name="Goodwin S.B."/>
            <person name="Grigoriev I.V."/>
        </authorList>
    </citation>
    <scope>NUCLEOTIDE SEQUENCE [LARGE SCALE GENOMIC DNA]</scope>
    <source>
        <strain evidence="2 3">SO2202</strain>
    </source>
</reference>
<dbReference type="EMBL" id="KB456272">
    <property type="protein sequence ID" value="EMF08025.1"/>
    <property type="molecule type" value="Genomic_DNA"/>
</dbReference>
<dbReference type="HOGENOM" id="CLU_1138597_0_0_1"/>
<accession>M3C808</accession>
<protein>
    <submittedName>
        <fullName evidence="2">Uncharacterized protein</fullName>
    </submittedName>
</protein>
<dbReference type="OrthoDB" id="3878372at2759"/>
<dbReference type="GeneID" id="27899389"/>
<keyword evidence="3" id="KW-1185">Reference proteome</keyword>
<evidence type="ECO:0000313" key="3">
    <source>
        <dbReference type="Proteomes" id="UP000016931"/>
    </source>
</evidence>
<dbReference type="RefSeq" id="XP_016756146.1">
    <property type="nucleotide sequence ID" value="XM_016902252.1"/>
</dbReference>
<feature type="compositionally biased region" description="Low complexity" evidence="1">
    <location>
        <begin position="12"/>
        <end position="26"/>
    </location>
</feature>
<gene>
    <name evidence="2" type="ORF">SEPMUDRAFT_129028</name>
</gene>
<proteinExistence type="predicted"/>
<sequence length="244" mass="26134">MNITFFASTASEDCSSSSSSSSSDIDSSSDRSNQDNTTLSISIRTIPLSHTCFNLGNTFSDPDSNYTVQGEKCEKGQQCGVNYTITAHGFSTNLNYSRVFYTQVRNPLAGLVGLMGQNYDDDDNNDNNDDRRGNNSSSSSNGSSRNVAVGGRLEFETFNGPNCHDKNDEVSRKWNCLSEQGECTTLPFSVQSFAIAMTEPELVGHSNCTIAAESNDGVAGWSRSGGMQTAVMASLGLIGLAMVL</sequence>
<feature type="compositionally biased region" description="Low complexity" evidence="1">
    <location>
        <begin position="134"/>
        <end position="146"/>
    </location>
</feature>
<evidence type="ECO:0000313" key="2">
    <source>
        <dbReference type="EMBL" id="EMF08025.1"/>
    </source>
</evidence>
<dbReference type="Proteomes" id="UP000016931">
    <property type="component" value="Unassembled WGS sequence"/>
</dbReference>
<dbReference type="eggNOG" id="ENOG502R95Y">
    <property type="taxonomic scope" value="Eukaryota"/>
</dbReference>
<dbReference type="AlphaFoldDB" id="M3C808"/>
<evidence type="ECO:0000256" key="1">
    <source>
        <dbReference type="SAM" id="MobiDB-lite"/>
    </source>
</evidence>
<feature type="region of interest" description="Disordered" evidence="1">
    <location>
        <begin position="116"/>
        <end position="146"/>
    </location>
</feature>